<proteinExistence type="predicted"/>
<name>A0A2P5BXE3_PARAD</name>
<comment type="caution">
    <text evidence="3">The sequence shown here is derived from an EMBL/GenBank/DDBJ whole genome shotgun (WGS) entry which is preliminary data.</text>
</comment>
<keyword evidence="2" id="KW-0732">Signal</keyword>
<feature type="transmembrane region" description="Helical" evidence="1">
    <location>
        <begin position="20"/>
        <end position="39"/>
    </location>
</feature>
<feature type="chain" id="PRO_5015165308" evidence="2">
    <location>
        <begin position="22"/>
        <end position="75"/>
    </location>
</feature>
<dbReference type="AlphaFoldDB" id="A0A2P5BXE3"/>
<organism evidence="3 4">
    <name type="scientific">Parasponia andersonii</name>
    <name type="common">Sponia andersonii</name>
    <dbReference type="NCBI Taxonomy" id="3476"/>
    <lineage>
        <taxon>Eukaryota</taxon>
        <taxon>Viridiplantae</taxon>
        <taxon>Streptophyta</taxon>
        <taxon>Embryophyta</taxon>
        <taxon>Tracheophyta</taxon>
        <taxon>Spermatophyta</taxon>
        <taxon>Magnoliopsida</taxon>
        <taxon>eudicotyledons</taxon>
        <taxon>Gunneridae</taxon>
        <taxon>Pentapetalae</taxon>
        <taxon>rosids</taxon>
        <taxon>fabids</taxon>
        <taxon>Rosales</taxon>
        <taxon>Cannabaceae</taxon>
        <taxon>Parasponia</taxon>
    </lineage>
</organism>
<gene>
    <name evidence="3" type="ORF">PanWU01x14_201610</name>
</gene>
<keyword evidence="1" id="KW-0812">Transmembrane</keyword>
<sequence length="75" mass="8497">MPNTTKFQILLLLYLAESTRSLASNAVVIIAFGGLMHILKKRINLKGRTHRWLDLVNVDFLLRIGAYMTVLITKA</sequence>
<accession>A0A2P5BXE3</accession>
<keyword evidence="4" id="KW-1185">Reference proteome</keyword>
<dbReference type="OrthoDB" id="10356244at2759"/>
<evidence type="ECO:0000256" key="2">
    <source>
        <dbReference type="SAM" id="SignalP"/>
    </source>
</evidence>
<keyword evidence="1" id="KW-0472">Membrane</keyword>
<dbReference type="EMBL" id="JXTB01000206">
    <property type="protein sequence ID" value="PON53441.1"/>
    <property type="molecule type" value="Genomic_DNA"/>
</dbReference>
<dbReference type="Proteomes" id="UP000237105">
    <property type="component" value="Unassembled WGS sequence"/>
</dbReference>
<evidence type="ECO:0000313" key="3">
    <source>
        <dbReference type="EMBL" id="PON53441.1"/>
    </source>
</evidence>
<feature type="signal peptide" evidence="2">
    <location>
        <begin position="1"/>
        <end position="21"/>
    </location>
</feature>
<keyword evidence="1" id="KW-1133">Transmembrane helix</keyword>
<protein>
    <submittedName>
        <fullName evidence="3">Uncharacterized protein</fullName>
    </submittedName>
</protein>
<reference evidence="4" key="1">
    <citation type="submission" date="2016-06" db="EMBL/GenBank/DDBJ databases">
        <title>Parallel loss of symbiosis genes in relatives of nitrogen-fixing non-legume Parasponia.</title>
        <authorList>
            <person name="Van Velzen R."/>
            <person name="Holmer R."/>
            <person name="Bu F."/>
            <person name="Rutten L."/>
            <person name="Van Zeijl A."/>
            <person name="Liu W."/>
            <person name="Santuari L."/>
            <person name="Cao Q."/>
            <person name="Sharma T."/>
            <person name="Shen D."/>
            <person name="Roswanjaya Y."/>
            <person name="Wardhani T."/>
            <person name="Kalhor M.S."/>
            <person name="Jansen J."/>
            <person name="Van den Hoogen J."/>
            <person name="Gungor B."/>
            <person name="Hartog M."/>
            <person name="Hontelez J."/>
            <person name="Verver J."/>
            <person name="Yang W.-C."/>
            <person name="Schijlen E."/>
            <person name="Repin R."/>
            <person name="Schilthuizen M."/>
            <person name="Schranz E."/>
            <person name="Heidstra R."/>
            <person name="Miyata K."/>
            <person name="Fedorova E."/>
            <person name="Kohlen W."/>
            <person name="Bisseling T."/>
            <person name="Smit S."/>
            <person name="Geurts R."/>
        </authorList>
    </citation>
    <scope>NUCLEOTIDE SEQUENCE [LARGE SCALE GENOMIC DNA]</scope>
    <source>
        <strain evidence="4">cv. WU1-14</strain>
    </source>
</reference>
<evidence type="ECO:0000313" key="4">
    <source>
        <dbReference type="Proteomes" id="UP000237105"/>
    </source>
</evidence>
<evidence type="ECO:0000256" key="1">
    <source>
        <dbReference type="SAM" id="Phobius"/>
    </source>
</evidence>